<feature type="region of interest" description="Disordered" evidence="7">
    <location>
        <begin position="1"/>
        <end position="20"/>
    </location>
</feature>
<dbReference type="PANTHER" id="PTHR36206:SF4">
    <property type="entry name" value="HYPOTHETICAL CONSERVED PROTEIN (EUROFUNG)-RELATED"/>
    <property type="match status" value="1"/>
</dbReference>
<organism evidence="9 10">
    <name type="scientific">Hyaloscypha bicolor E</name>
    <dbReference type="NCBI Taxonomy" id="1095630"/>
    <lineage>
        <taxon>Eukaryota</taxon>
        <taxon>Fungi</taxon>
        <taxon>Dikarya</taxon>
        <taxon>Ascomycota</taxon>
        <taxon>Pezizomycotina</taxon>
        <taxon>Leotiomycetes</taxon>
        <taxon>Helotiales</taxon>
        <taxon>Hyaloscyphaceae</taxon>
        <taxon>Hyaloscypha</taxon>
        <taxon>Hyaloscypha bicolor</taxon>
    </lineage>
</organism>
<dbReference type="PROSITE" id="PS50048">
    <property type="entry name" value="ZN2_CY6_FUNGAL_2"/>
    <property type="match status" value="1"/>
</dbReference>
<dbReference type="AlphaFoldDB" id="A0A2J6SSU4"/>
<keyword evidence="3" id="KW-0805">Transcription regulation</keyword>
<dbReference type="GeneID" id="36591845"/>
<evidence type="ECO:0000259" key="8">
    <source>
        <dbReference type="PROSITE" id="PS50048"/>
    </source>
</evidence>
<evidence type="ECO:0000256" key="3">
    <source>
        <dbReference type="ARBA" id="ARBA00023015"/>
    </source>
</evidence>
<dbReference type="InParanoid" id="A0A2J6SSU4"/>
<sequence>MEVAKASNNPKQMSSRRHLPKTRTGCGTCKNRRVKCGEEKPNCRRCVTFGSICDGYGHLYRQAQAAQGKRKVIRPLQPKDSSQLIKNPFATLFQHEKESWYFAYFCSKTSYEIFPDFGSGTLRRMLLQASQDEVCIRHAIVALGALDVTNEHMPAIPNSNESHSRHQLDALEQYTIALQHMKKAALSERQDFRTAILGCLATVCFEAWNGNHTLAVQQIQVGLKIIHGHVREILATRARILGQPSLGNDKVMEADLLRAFVGLDVHAPCDPSRAAIGPFIFDEEKKQYLPHPTNVFELEGKNTLSLMPEYFACIEDAQFYGQALKVQTKRFLATHRARPSDSWNEFGINEWWGQWDKLSRFTIVEHSRICDAIFHWNLAFQPLWKKLKSSSCSTRLPAVKLNLQTRSLSIALLVSGIDHEAGFDTYTKDFLKITNFAEDVLENTKPTRHNFILESSIVNPLLLTAHKCRDMAIRRRAIALLFKYPMREVVWDGLFCGKVGQWVMGLEETYLEDGRVPGWARIRGITALRDGSGKVTLSCAQRTSATSEEVVTRRYVIYECESLSFRKGFKR</sequence>
<dbReference type="STRING" id="1095630.A0A2J6SSU4"/>
<keyword evidence="1" id="KW-0479">Metal-binding</keyword>
<proteinExistence type="predicted"/>
<dbReference type="Pfam" id="PF00172">
    <property type="entry name" value="Zn_clus"/>
    <property type="match status" value="1"/>
</dbReference>
<keyword evidence="2" id="KW-0862">Zinc</keyword>
<dbReference type="GO" id="GO:0003677">
    <property type="term" value="F:DNA binding"/>
    <property type="evidence" value="ECO:0007669"/>
    <property type="project" value="UniProtKB-KW"/>
</dbReference>
<dbReference type="SUPFAM" id="SSF57701">
    <property type="entry name" value="Zn2/Cys6 DNA-binding domain"/>
    <property type="match status" value="1"/>
</dbReference>
<keyword evidence="4" id="KW-0238">DNA-binding</keyword>
<reference evidence="9 10" key="1">
    <citation type="submission" date="2016-04" db="EMBL/GenBank/DDBJ databases">
        <title>A degradative enzymes factory behind the ericoid mycorrhizal symbiosis.</title>
        <authorList>
            <consortium name="DOE Joint Genome Institute"/>
            <person name="Martino E."/>
            <person name="Morin E."/>
            <person name="Grelet G."/>
            <person name="Kuo A."/>
            <person name="Kohler A."/>
            <person name="Daghino S."/>
            <person name="Barry K."/>
            <person name="Choi C."/>
            <person name="Cichocki N."/>
            <person name="Clum A."/>
            <person name="Copeland A."/>
            <person name="Hainaut M."/>
            <person name="Haridas S."/>
            <person name="Labutti K."/>
            <person name="Lindquist E."/>
            <person name="Lipzen A."/>
            <person name="Khouja H.-R."/>
            <person name="Murat C."/>
            <person name="Ohm R."/>
            <person name="Olson A."/>
            <person name="Spatafora J."/>
            <person name="Veneault-Fourrey C."/>
            <person name="Henrissat B."/>
            <person name="Grigoriev I."/>
            <person name="Martin F."/>
            <person name="Perotto S."/>
        </authorList>
    </citation>
    <scope>NUCLEOTIDE SEQUENCE [LARGE SCALE GENOMIC DNA]</scope>
    <source>
        <strain evidence="9 10">E</strain>
    </source>
</reference>
<evidence type="ECO:0000313" key="9">
    <source>
        <dbReference type="EMBL" id="PMD53820.1"/>
    </source>
</evidence>
<dbReference type="PANTHER" id="PTHR36206">
    <property type="entry name" value="ASPERCRYPTIN BIOSYNTHESIS CLUSTER-SPECIFIC TRANSCRIPTION REGULATOR ATNN-RELATED"/>
    <property type="match status" value="1"/>
</dbReference>
<dbReference type="Proteomes" id="UP000235371">
    <property type="component" value="Unassembled WGS sequence"/>
</dbReference>
<name>A0A2J6SSU4_9HELO</name>
<dbReference type="EMBL" id="KZ613866">
    <property type="protein sequence ID" value="PMD53820.1"/>
    <property type="molecule type" value="Genomic_DNA"/>
</dbReference>
<evidence type="ECO:0000256" key="4">
    <source>
        <dbReference type="ARBA" id="ARBA00023125"/>
    </source>
</evidence>
<evidence type="ECO:0000256" key="7">
    <source>
        <dbReference type="SAM" id="MobiDB-lite"/>
    </source>
</evidence>
<dbReference type="InterPro" id="IPR001138">
    <property type="entry name" value="Zn2Cys6_DnaBD"/>
</dbReference>
<evidence type="ECO:0000256" key="2">
    <source>
        <dbReference type="ARBA" id="ARBA00022833"/>
    </source>
</evidence>
<feature type="compositionally biased region" description="Polar residues" evidence="7">
    <location>
        <begin position="1"/>
        <end position="13"/>
    </location>
</feature>
<keyword evidence="5" id="KW-0804">Transcription</keyword>
<dbReference type="GO" id="GO:0008270">
    <property type="term" value="F:zinc ion binding"/>
    <property type="evidence" value="ECO:0007669"/>
    <property type="project" value="InterPro"/>
</dbReference>
<feature type="domain" description="Zn(2)-C6 fungal-type" evidence="8">
    <location>
        <begin position="25"/>
        <end position="53"/>
    </location>
</feature>
<evidence type="ECO:0000313" key="10">
    <source>
        <dbReference type="Proteomes" id="UP000235371"/>
    </source>
</evidence>
<dbReference type="SMART" id="SM00066">
    <property type="entry name" value="GAL4"/>
    <property type="match status" value="1"/>
</dbReference>
<dbReference type="InterPro" id="IPR052360">
    <property type="entry name" value="Transcr_Regulatory_Proteins"/>
</dbReference>
<accession>A0A2J6SSU4</accession>
<gene>
    <name evidence="9" type="ORF">K444DRAFT_634638</name>
</gene>
<dbReference type="Gene3D" id="4.10.240.10">
    <property type="entry name" value="Zn(2)-C6 fungal-type DNA-binding domain"/>
    <property type="match status" value="1"/>
</dbReference>
<dbReference type="RefSeq" id="XP_024730724.1">
    <property type="nucleotide sequence ID" value="XM_024883768.1"/>
</dbReference>
<evidence type="ECO:0000256" key="1">
    <source>
        <dbReference type="ARBA" id="ARBA00022723"/>
    </source>
</evidence>
<evidence type="ECO:0000256" key="5">
    <source>
        <dbReference type="ARBA" id="ARBA00023163"/>
    </source>
</evidence>
<protein>
    <recommendedName>
        <fullName evidence="8">Zn(2)-C6 fungal-type domain-containing protein</fullName>
    </recommendedName>
</protein>
<dbReference type="OrthoDB" id="2593732at2759"/>
<dbReference type="PROSITE" id="PS00463">
    <property type="entry name" value="ZN2_CY6_FUNGAL_1"/>
    <property type="match status" value="1"/>
</dbReference>
<evidence type="ECO:0000256" key="6">
    <source>
        <dbReference type="ARBA" id="ARBA00023242"/>
    </source>
</evidence>
<keyword evidence="10" id="KW-1185">Reference proteome</keyword>
<dbReference type="GO" id="GO:0000981">
    <property type="term" value="F:DNA-binding transcription factor activity, RNA polymerase II-specific"/>
    <property type="evidence" value="ECO:0007669"/>
    <property type="project" value="InterPro"/>
</dbReference>
<dbReference type="CDD" id="cd00067">
    <property type="entry name" value="GAL4"/>
    <property type="match status" value="1"/>
</dbReference>
<keyword evidence="6" id="KW-0539">Nucleus</keyword>
<dbReference type="InterPro" id="IPR036864">
    <property type="entry name" value="Zn2-C6_fun-type_DNA-bd_sf"/>
</dbReference>